<sequence>MQVSAIRKIPGRISETGEPLMIHMVTIPESDEKISAPAVTRGADPEATPGAAPAAHRAGRGHTDRI</sequence>
<dbReference type="EMBL" id="BOPH01000126">
    <property type="protein sequence ID" value="GIJ73934.1"/>
    <property type="molecule type" value="Genomic_DNA"/>
</dbReference>
<evidence type="ECO:0000313" key="3">
    <source>
        <dbReference type="Proteomes" id="UP000635606"/>
    </source>
</evidence>
<name>A0A8J4A165_9ACTN</name>
<proteinExistence type="predicted"/>
<dbReference type="AlphaFoldDB" id="A0A8J4A165"/>
<keyword evidence="3" id="KW-1185">Reference proteome</keyword>
<accession>A0A8J4A165</accession>
<comment type="caution">
    <text evidence="2">The sequence shown here is derived from an EMBL/GenBank/DDBJ whole genome shotgun (WGS) entry which is preliminary data.</text>
</comment>
<evidence type="ECO:0000256" key="1">
    <source>
        <dbReference type="SAM" id="MobiDB-lite"/>
    </source>
</evidence>
<evidence type="ECO:0000313" key="2">
    <source>
        <dbReference type="EMBL" id="GIJ73934.1"/>
    </source>
</evidence>
<feature type="compositionally biased region" description="Low complexity" evidence="1">
    <location>
        <begin position="47"/>
        <end position="56"/>
    </location>
</feature>
<reference evidence="2" key="1">
    <citation type="submission" date="2021-01" db="EMBL/GenBank/DDBJ databases">
        <title>Whole genome shotgun sequence of Virgisporangium ochraceum NBRC 16418.</title>
        <authorList>
            <person name="Komaki H."/>
            <person name="Tamura T."/>
        </authorList>
    </citation>
    <scope>NUCLEOTIDE SEQUENCE</scope>
    <source>
        <strain evidence="2">NBRC 16418</strain>
    </source>
</reference>
<organism evidence="2 3">
    <name type="scientific">Virgisporangium ochraceum</name>
    <dbReference type="NCBI Taxonomy" id="65505"/>
    <lineage>
        <taxon>Bacteria</taxon>
        <taxon>Bacillati</taxon>
        <taxon>Actinomycetota</taxon>
        <taxon>Actinomycetes</taxon>
        <taxon>Micromonosporales</taxon>
        <taxon>Micromonosporaceae</taxon>
        <taxon>Virgisporangium</taxon>
    </lineage>
</organism>
<gene>
    <name evidence="2" type="ORF">Voc01_088510</name>
</gene>
<feature type="region of interest" description="Disordered" evidence="1">
    <location>
        <begin position="39"/>
        <end position="66"/>
    </location>
</feature>
<dbReference type="Proteomes" id="UP000635606">
    <property type="component" value="Unassembled WGS sequence"/>
</dbReference>
<protein>
    <submittedName>
        <fullName evidence="2">Uncharacterized protein</fullName>
    </submittedName>
</protein>